<dbReference type="InterPro" id="IPR011604">
    <property type="entry name" value="PDDEXK-like_dom_sf"/>
</dbReference>
<evidence type="ECO:0000259" key="2">
    <source>
        <dbReference type="Pfam" id="PF13482"/>
    </source>
</evidence>
<evidence type="ECO:0000313" key="3">
    <source>
        <dbReference type="EMBL" id="KOF01172.1"/>
    </source>
</evidence>
<dbReference type="InterPro" id="IPR019993">
    <property type="entry name" value="RecB_nuclease_TM0106_put"/>
</dbReference>
<gene>
    <name evidence="3" type="ORF">W7K_00645</name>
</gene>
<sequence length="511" mass="55502">GGGGGRPAGRVTATMLADLVRCEQRVHLDLHGDPERKGEVNGFVEMLWAQGCRHEADVLDGLGGLVSDLRDLPLPERYEATVLAMSSNAEWILGARLVIDDLEGRPDLLRRVDGVWFGGDVKSGGALAPNGRDPRLEYAVQTGFYADVLGRLGLGGEHRAFVIGSDGTSTWYDLDAPMGRDGRTVRGMVASLTARARAIRDRTSDTRPALSSICGLCVWKAVCKERLLAEGDLTLIPGLGRSVRSSIEQVAASLSDLAELDIGGVSVGGGRTVVPGVGASRLATFRERARMLVSSAAPFATRDLGLARRDVEHHLDLETDPTAHGGDFTYLHGIWRRRRVDGVDEGDYVHFLADRPSAERDVFAAAIDFLTADPSALLTTFSAFERSTYRRLAARYPEVIDAEGVEAMFSAGRCVDLYFDVVLPLTHWPTHSLGLKAVARHLGFDWNDPDAGGASSIQWFVEWMRSRDPGLLDRILTYNRNDCLASAVVFDGALALPVMPSLPWPRTETGR</sequence>
<dbReference type="EMBL" id="AJLO02000002">
    <property type="protein sequence ID" value="KOF01172.1"/>
    <property type="molecule type" value="Genomic_DNA"/>
</dbReference>
<dbReference type="InterPro" id="IPR038720">
    <property type="entry name" value="YprB_RNase_H-like_dom"/>
</dbReference>
<proteinExistence type="predicted"/>
<comment type="caution">
    <text evidence="3">The sequence shown here is derived from an EMBL/GenBank/DDBJ whole genome shotgun (WGS) entry which is preliminary data.</text>
</comment>
<protein>
    <submittedName>
        <fullName evidence="3">Uncharacterized protein</fullName>
    </submittedName>
</protein>
<accession>A0A0L8AG01</accession>
<feature type="domain" description="PD-(D/E)XK endonuclease-like" evidence="1">
    <location>
        <begin position="99"/>
        <end position="224"/>
    </location>
</feature>
<feature type="domain" description="YprB ribonuclease H-like" evidence="2">
    <location>
        <begin position="315"/>
        <end position="490"/>
    </location>
</feature>
<dbReference type="Proteomes" id="UP000036890">
    <property type="component" value="Unassembled WGS sequence"/>
</dbReference>
<dbReference type="AlphaFoldDB" id="A0A0L8AG01"/>
<dbReference type="Gene3D" id="3.90.320.10">
    <property type="match status" value="1"/>
</dbReference>
<dbReference type="SUPFAM" id="SSF53098">
    <property type="entry name" value="Ribonuclease H-like"/>
    <property type="match status" value="1"/>
</dbReference>
<dbReference type="Pfam" id="PF12705">
    <property type="entry name" value="PDDEXK_1"/>
    <property type="match status" value="1"/>
</dbReference>
<reference evidence="3 4" key="1">
    <citation type="journal article" date="2012" name="J. Bacteriol.">
        <title>Genome sequence of a novel nicotine-degrading strain, Pseudomonas geniculata N1.</title>
        <authorList>
            <person name="Tang H."/>
            <person name="Yu H."/>
            <person name="Tai C."/>
            <person name="Huang K."/>
            <person name="Liu Y."/>
            <person name="Wang L."/>
            <person name="Yao Y."/>
            <person name="Wu G."/>
            <person name="Xu P."/>
        </authorList>
    </citation>
    <scope>NUCLEOTIDE SEQUENCE [LARGE SCALE GENOMIC DNA]</scope>
    <source>
        <strain evidence="3 4">N1</strain>
    </source>
</reference>
<dbReference type="NCBIfam" id="TIGR03491">
    <property type="entry name" value="TM0106 family RecB-like putative nuclease"/>
    <property type="match status" value="1"/>
</dbReference>
<evidence type="ECO:0000259" key="1">
    <source>
        <dbReference type="Pfam" id="PF12705"/>
    </source>
</evidence>
<feature type="non-terminal residue" evidence="3">
    <location>
        <position position="1"/>
    </location>
</feature>
<name>A0A0L8AG01_9GAMM</name>
<organism evidence="3 4">
    <name type="scientific">Stenotrophomonas geniculata N1</name>
    <dbReference type="NCBI Taxonomy" id="1167641"/>
    <lineage>
        <taxon>Bacteria</taxon>
        <taxon>Pseudomonadati</taxon>
        <taxon>Pseudomonadota</taxon>
        <taxon>Gammaproteobacteria</taxon>
        <taxon>Lysobacterales</taxon>
        <taxon>Lysobacteraceae</taxon>
        <taxon>Stenotrophomonas</taxon>
    </lineage>
</organism>
<dbReference type="InterPro" id="IPR012337">
    <property type="entry name" value="RNaseH-like_sf"/>
</dbReference>
<evidence type="ECO:0000313" key="4">
    <source>
        <dbReference type="Proteomes" id="UP000036890"/>
    </source>
</evidence>
<dbReference type="Pfam" id="PF13482">
    <property type="entry name" value="RNase_H_2"/>
    <property type="match status" value="1"/>
</dbReference>
<dbReference type="InterPro" id="IPR038726">
    <property type="entry name" value="PDDEXK_AddAB-type"/>
</dbReference>